<dbReference type="Pfam" id="PF01591">
    <property type="entry name" value="6PF2K"/>
    <property type="match status" value="1"/>
</dbReference>
<dbReference type="Gene3D" id="3.40.50.1240">
    <property type="entry name" value="Phosphoglycerate mutase-like"/>
    <property type="match status" value="1"/>
</dbReference>
<evidence type="ECO:0000256" key="1">
    <source>
        <dbReference type="ARBA" id="ARBA00022741"/>
    </source>
</evidence>
<evidence type="ECO:0000256" key="2">
    <source>
        <dbReference type="ARBA" id="ARBA00022840"/>
    </source>
</evidence>
<dbReference type="AlphaFoldDB" id="A0A7C3WMR0"/>
<keyword evidence="6" id="KW-0808">Transferase</keyword>
<keyword evidence="2" id="KW-0067">ATP-binding</keyword>
<dbReference type="GO" id="GO:0003873">
    <property type="term" value="F:6-phosphofructo-2-kinase activity"/>
    <property type="evidence" value="ECO:0007669"/>
    <property type="project" value="InterPro"/>
</dbReference>
<keyword evidence="6" id="KW-0418">Kinase</keyword>
<dbReference type="SUPFAM" id="SSF52540">
    <property type="entry name" value="P-loop containing nucleoside triphosphate hydrolases"/>
    <property type="match status" value="1"/>
</dbReference>
<accession>A0A7C3WMR0</accession>
<feature type="active site" description="Tele-phosphohistidine intermediate" evidence="3">
    <location>
        <position position="218"/>
    </location>
</feature>
<reference evidence="6" key="1">
    <citation type="journal article" date="2020" name="mSystems">
        <title>Genome- and Community-Level Interaction Insights into Carbon Utilization and Element Cycling Functions of Hydrothermarchaeota in Hydrothermal Sediment.</title>
        <authorList>
            <person name="Zhou Z."/>
            <person name="Liu Y."/>
            <person name="Xu W."/>
            <person name="Pan J."/>
            <person name="Luo Z.H."/>
            <person name="Li M."/>
        </authorList>
    </citation>
    <scope>NUCLEOTIDE SEQUENCE [LARGE SCALE GENOMIC DNA]</scope>
    <source>
        <strain evidence="6">SpSt-751</strain>
    </source>
</reference>
<evidence type="ECO:0000256" key="3">
    <source>
        <dbReference type="PIRSR" id="PIRSR613078-1"/>
    </source>
</evidence>
<sequence length="407" mass="48485">MDTFLYIIMVGLPARGKSTLAWKLYESLKRDNIKVRIFNNGYLRRKLSRENTSYPEFFNPKNKTSAALREKYAIMNLRRAKNFIHKEIAKKRVAIIDATNVSFERRKKIISFLGESNILFIECINNDQEILEENIRLKTHIPEFSHITESEAIYSLKKRIEYYETIYNPLQNEPNFIKIDTFNYKIIQYKVNDDLPFIDRVRDFIVTPFIKNLYLLRHTESVYNLYDKIGGDSELTPKGIEDAQKIAKYFSNKKIPLIFTSSLKRTIQLAQIIKQYQKNCQIISFNEFNEINAGVCENMTYSEIRKTFPEIDRARKTNKYFYVYPQGEGYVSMEERIERGIKKVIYLSKHLDNIMIIGHRAVNRMILSYFVYKRQEDIPYIYVPIDRYYHITINQNKKIFELKSLNL</sequence>
<dbReference type="GO" id="GO:0006003">
    <property type="term" value="P:fructose 2,6-bisphosphate metabolic process"/>
    <property type="evidence" value="ECO:0007669"/>
    <property type="project" value="InterPro"/>
</dbReference>
<evidence type="ECO:0000313" key="6">
    <source>
        <dbReference type="EMBL" id="HGB31325.1"/>
    </source>
</evidence>
<dbReference type="PIRSF" id="PIRSF000709">
    <property type="entry name" value="6PFK_2-Ptase"/>
    <property type="match status" value="1"/>
</dbReference>
<feature type="active site" description="Proton donor/acceptor" evidence="3">
    <location>
        <position position="290"/>
    </location>
</feature>
<dbReference type="GO" id="GO:0006000">
    <property type="term" value="P:fructose metabolic process"/>
    <property type="evidence" value="ECO:0007669"/>
    <property type="project" value="InterPro"/>
</dbReference>
<dbReference type="InterPro" id="IPR027417">
    <property type="entry name" value="P-loop_NTPase"/>
</dbReference>
<evidence type="ECO:0000259" key="5">
    <source>
        <dbReference type="Pfam" id="PF01591"/>
    </source>
</evidence>
<keyword evidence="1" id="KW-0547">Nucleotide-binding</keyword>
<feature type="binding site" evidence="4">
    <location>
        <position position="265"/>
    </location>
    <ligand>
        <name>substrate</name>
    </ligand>
</feature>
<dbReference type="Pfam" id="PF00300">
    <property type="entry name" value="His_Phos_1"/>
    <property type="match status" value="1"/>
</dbReference>
<feature type="binding site" evidence="4">
    <location>
        <begin position="217"/>
        <end position="224"/>
    </location>
    <ligand>
        <name>substrate</name>
    </ligand>
</feature>
<protein>
    <submittedName>
        <fullName evidence="6">6-phosphofructokinase</fullName>
    </submittedName>
</protein>
<comment type="caution">
    <text evidence="6">The sequence shown here is derived from an EMBL/GenBank/DDBJ whole genome shotgun (WGS) entry which is preliminary data.</text>
</comment>
<gene>
    <name evidence="6" type="ORF">ENV35_05560</name>
</gene>
<dbReference type="EMBL" id="DTGA01000131">
    <property type="protein sequence ID" value="HGB31325.1"/>
    <property type="molecule type" value="Genomic_DNA"/>
</dbReference>
<feature type="domain" description="6-phosphofructo-2-kinase" evidence="5">
    <location>
        <begin position="5"/>
        <end position="193"/>
    </location>
</feature>
<dbReference type="PANTHER" id="PTHR10606:SF44">
    <property type="entry name" value="6-PHOSPHOFRUCTO 2-KINASE_FRUCTOSE 2,6-BISPHOSPHATASE LONG FORM"/>
    <property type="match status" value="1"/>
</dbReference>
<dbReference type="GO" id="GO:0004331">
    <property type="term" value="F:fructose-2,6-bisphosphate 2-phosphatase activity"/>
    <property type="evidence" value="ECO:0007669"/>
    <property type="project" value="TreeGrafter"/>
</dbReference>
<dbReference type="SMART" id="SM00855">
    <property type="entry name" value="PGAM"/>
    <property type="match status" value="1"/>
</dbReference>
<dbReference type="GO" id="GO:0005829">
    <property type="term" value="C:cytosol"/>
    <property type="evidence" value="ECO:0007669"/>
    <property type="project" value="TreeGrafter"/>
</dbReference>
<proteinExistence type="predicted"/>
<dbReference type="PANTHER" id="PTHR10606">
    <property type="entry name" value="6-PHOSPHOFRUCTO-2-KINASE/FRUCTOSE-2,6-BISPHOSPHATASE"/>
    <property type="match status" value="1"/>
</dbReference>
<organism evidence="6">
    <name type="scientific">Dictyoglomus turgidum</name>
    <dbReference type="NCBI Taxonomy" id="513050"/>
    <lineage>
        <taxon>Bacteria</taxon>
        <taxon>Pseudomonadati</taxon>
        <taxon>Dictyoglomota</taxon>
        <taxon>Dictyoglomia</taxon>
        <taxon>Dictyoglomales</taxon>
        <taxon>Dictyoglomaceae</taxon>
        <taxon>Dictyoglomus</taxon>
    </lineage>
</organism>
<evidence type="ECO:0000256" key="4">
    <source>
        <dbReference type="PIRSR" id="PIRSR613078-2"/>
    </source>
</evidence>
<dbReference type="Gene3D" id="3.40.50.300">
    <property type="entry name" value="P-loop containing nucleotide triphosphate hydrolases"/>
    <property type="match status" value="1"/>
</dbReference>
<dbReference type="InterPro" id="IPR029033">
    <property type="entry name" value="His_PPase_superfam"/>
</dbReference>
<dbReference type="SUPFAM" id="SSF53254">
    <property type="entry name" value="Phosphoglycerate mutase-like"/>
    <property type="match status" value="1"/>
</dbReference>
<dbReference type="InterPro" id="IPR013078">
    <property type="entry name" value="His_Pase_superF_clade-1"/>
</dbReference>
<dbReference type="CDD" id="cd07067">
    <property type="entry name" value="HP_PGM_like"/>
    <property type="match status" value="1"/>
</dbReference>
<name>A0A7C3WMR0_9BACT</name>
<dbReference type="GO" id="GO:0005524">
    <property type="term" value="F:ATP binding"/>
    <property type="evidence" value="ECO:0007669"/>
    <property type="project" value="UniProtKB-KW"/>
</dbReference>
<dbReference type="InterPro" id="IPR003094">
    <property type="entry name" value="6Pfruct_kin"/>
</dbReference>
<dbReference type="InterPro" id="IPR013079">
    <property type="entry name" value="6Phosfructo_kin"/>
</dbReference>
<dbReference type="PRINTS" id="PR00991">
    <property type="entry name" value="6PFRUCTKNASE"/>
</dbReference>